<organism evidence="2 3">
    <name type="scientific">Acidisarcina polymorpha</name>
    <dbReference type="NCBI Taxonomy" id="2211140"/>
    <lineage>
        <taxon>Bacteria</taxon>
        <taxon>Pseudomonadati</taxon>
        <taxon>Acidobacteriota</taxon>
        <taxon>Terriglobia</taxon>
        <taxon>Terriglobales</taxon>
        <taxon>Acidobacteriaceae</taxon>
        <taxon>Acidisarcina</taxon>
    </lineage>
</organism>
<evidence type="ECO:0000313" key="2">
    <source>
        <dbReference type="EMBL" id="AXC12298.1"/>
    </source>
</evidence>
<dbReference type="KEGG" id="abas:ACPOL_2996"/>
<dbReference type="EMBL" id="CP030840">
    <property type="protein sequence ID" value="AXC12298.1"/>
    <property type="molecule type" value="Genomic_DNA"/>
</dbReference>
<sequence>MDDLEPLPVVLLHGLIGSLDDPAIAAALHPRLVFSPSLLGYGANADTAPATITLANQVEYVGQLVRTKFGDGRFHLVGNSVEGVVAALFANKQPEMVASLITAEGNFTLRDPFWSASIARMDQAEAEAMLDTLRIDPEGWLAQSGISPTEERVSAARRRLNLQPASTLRAMGRSIVETTGQPSYDALLRSVFVRMPVHLIAGERSRDGWDVPAWLKSWP</sequence>
<dbReference type="InterPro" id="IPR029058">
    <property type="entry name" value="AB_hydrolase_fold"/>
</dbReference>
<proteinExistence type="predicted"/>
<dbReference type="Gene3D" id="3.40.50.1820">
    <property type="entry name" value="alpha/beta hydrolase"/>
    <property type="match status" value="1"/>
</dbReference>
<dbReference type="Pfam" id="PF00561">
    <property type="entry name" value="Abhydrolase_1"/>
    <property type="match status" value="1"/>
</dbReference>
<accession>A0A2Z5FZL2</accession>
<gene>
    <name evidence="2" type="ORF">ACPOL_2996</name>
</gene>
<name>A0A2Z5FZL2_9BACT</name>
<dbReference type="AlphaFoldDB" id="A0A2Z5FZL2"/>
<dbReference type="RefSeq" id="WP_201759220.1">
    <property type="nucleotide sequence ID" value="NZ_CP030840.1"/>
</dbReference>
<evidence type="ECO:0000313" key="3">
    <source>
        <dbReference type="Proteomes" id="UP000253606"/>
    </source>
</evidence>
<feature type="domain" description="AB hydrolase-1" evidence="1">
    <location>
        <begin position="8"/>
        <end position="118"/>
    </location>
</feature>
<reference evidence="2 3" key="1">
    <citation type="journal article" date="2018" name="Front. Microbiol.">
        <title>Hydrolytic Capabilities as a Key to Environmental Success: Chitinolytic and Cellulolytic Acidobacteria From Acidic Sub-arctic Soils and Boreal Peatlands.</title>
        <authorList>
            <person name="Belova S.E."/>
            <person name="Ravin N.V."/>
            <person name="Pankratov T.A."/>
            <person name="Rakitin A.L."/>
            <person name="Ivanova A.A."/>
            <person name="Beletsky A.V."/>
            <person name="Mardanov A.V."/>
            <person name="Sinninghe Damste J.S."/>
            <person name="Dedysh S.N."/>
        </authorList>
    </citation>
    <scope>NUCLEOTIDE SEQUENCE [LARGE SCALE GENOMIC DNA]</scope>
    <source>
        <strain evidence="2 3">SBC82</strain>
    </source>
</reference>
<keyword evidence="3" id="KW-1185">Reference proteome</keyword>
<evidence type="ECO:0000259" key="1">
    <source>
        <dbReference type="Pfam" id="PF00561"/>
    </source>
</evidence>
<protein>
    <submittedName>
        <fullName evidence="2">Esterase protein</fullName>
    </submittedName>
</protein>
<dbReference type="InterPro" id="IPR000073">
    <property type="entry name" value="AB_hydrolase_1"/>
</dbReference>
<dbReference type="SUPFAM" id="SSF53474">
    <property type="entry name" value="alpha/beta-Hydrolases"/>
    <property type="match status" value="1"/>
</dbReference>
<dbReference type="Proteomes" id="UP000253606">
    <property type="component" value="Chromosome"/>
</dbReference>